<reference evidence="1" key="1">
    <citation type="submission" date="2021-03" db="EMBL/GenBank/DDBJ databases">
        <title>Evolutionary priming and transition to the ectomycorrhizal habit in an iconic lineage of mushroom-forming fungi: is preadaptation a requirement?</title>
        <authorList>
            <consortium name="DOE Joint Genome Institute"/>
            <person name="Looney B.P."/>
            <person name="Miyauchi S."/>
            <person name="Morin E."/>
            <person name="Drula E."/>
            <person name="Courty P.E."/>
            <person name="Chicoki N."/>
            <person name="Fauchery L."/>
            <person name="Kohler A."/>
            <person name="Kuo A."/>
            <person name="LaButti K."/>
            <person name="Pangilinan J."/>
            <person name="Lipzen A."/>
            <person name="Riley R."/>
            <person name="Andreopoulos W."/>
            <person name="He G."/>
            <person name="Johnson J."/>
            <person name="Barry K.W."/>
            <person name="Grigoriev I.V."/>
            <person name="Nagy L."/>
            <person name="Hibbett D."/>
            <person name="Henrissat B."/>
            <person name="Matheny P.B."/>
            <person name="Labbe J."/>
            <person name="Martin A.F."/>
        </authorList>
    </citation>
    <scope>NUCLEOTIDE SEQUENCE</scope>
    <source>
        <strain evidence="1">BPL698</strain>
    </source>
</reference>
<name>A0ACC0U4V4_9AGAM</name>
<comment type="caution">
    <text evidence="1">The sequence shown here is derived from an EMBL/GenBank/DDBJ whole genome shotgun (WGS) entry which is preliminary data.</text>
</comment>
<dbReference type="EMBL" id="JAGFNK010000170">
    <property type="protein sequence ID" value="KAI9462160.1"/>
    <property type="molecule type" value="Genomic_DNA"/>
</dbReference>
<protein>
    <submittedName>
        <fullName evidence="1">Uncharacterized protein</fullName>
    </submittedName>
</protein>
<accession>A0ACC0U4V4</accession>
<evidence type="ECO:0000313" key="1">
    <source>
        <dbReference type="EMBL" id="KAI9462160.1"/>
    </source>
</evidence>
<evidence type="ECO:0000313" key="2">
    <source>
        <dbReference type="Proteomes" id="UP001207468"/>
    </source>
</evidence>
<proteinExistence type="predicted"/>
<keyword evidence="2" id="KW-1185">Reference proteome</keyword>
<gene>
    <name evidence="1" type="ORF">F5148DRAFT_1214160</name>
</gene>
<sequence length="399" mass="42673">MAADTFRLDDYKRYGRQMILDGIGLPGQLKLQQAAVVVVGAGGLGCPALQYLAAAGVGRIGIIDHDVVELSNLQRQTLHTESRLGQPKAESAACALTQINSRVRVDALANALTPANARALLEPYDVILDCTDNAATRYLLSDAAVLLGKPLVSGAAQRFDGQLCTYNLGPEGPCYRCLFPRPAASPAAAASCEETGILGVVTGVIGSLQALEAIKLVVGLHDEQPSLLVYGALSAPPFRSVKLRKRRVSCPGCGTEGQKAGEIEETDYVRFCGGARPDWEALGLNPGDGESRITARELRAIIHSNSKQVRILDVRPKTEFGICHLPSSIHVPLHNIVANPRDYVSPELETYVVCRLGNDSQIAVDAIRSASPDTTFIIKDLVGGLRAWSREVDPGFPVY</sequence>
<organism evidence="1 2">
    <name type="scientific">Russula earlei</name>
    <dbReference type="NCBI Taxonomy" id="71964"/>
    <lineage>
        <taxon>Eukaryota</taxon>
        <taxon>Fungi</taxon>
        <taxon>Dikarya</taxon>
        <taxon>Basidiomycota</taxon>
        <taxon>Agaricomycotina</taxon>
        <taxon>Agaricomycetes</taxon>
        <taxon>Russulales</taxon>
        <taxon>Russulaceae</taxon>
        <taxon>Russula</taxon>
    </lineage>
</organism>
<dbReference type="Proteomes" id="UP001207468">
    <property type="component" value="Unassembled WGS sequence"/>
</dbReference>